<sequence>MIRPVIFLTLLFAAGSLGKNEVVIQPLGALAEVGHVLQGVLSCGSQSKLLEVRVEDCLSLPCNVTAGRVYTSQIDFIPSESHEKLHVLLSVISLTSRRDLIILNEDILAPVEAGSKYTLQVRWSAPVGSPLGFIAPLLQVTGKTPRGEVMELCGLALSRVVA</sequence>
<reference evidence="2" key="1">
    <citation type="submission" date="2021-06" db="EMBL/GenBank/DDBJ databases">
        <authorList>
            <person name="Hodson N. C."/>
            <person name="Mongue J. A."/>
            <person name="Jaron S. K."/>
        </authorList>
    </citation>
    <scope>NUCLEOTIDE SEQUENCE</scope>
</reference>
<name>A0A8J2KRE0_9HEXA</name>
<comment type="caution">
    <text evidence="2">The sequence shown here is derived from an EMBL/GenBank/DDBJ whole genome shotgun (WGS) entry which is preliminary data.</text>
</comment>
<dbReference type="EMBL" id="CAJVCH010409008">
    <property type="protein sequence ID" value="CAG7817997.1"/>
    <property type="molecule type" value="Genomic_DNA"/>
</dbReference>
<dbReference type="OrthoDB" id="8290798at2759"/>
<dbReference type="AlphaFoldDB" id="A0A8J2KRE0"/>
<feature type="chain" id="PRO_5035197049" evidence="1">
    <location>
        <begin position="19"/>
        <end position="162"/>
    </location>
</feature>
<evidence type="ECO:0000313" key="3">
    <source>
        <dbReference type="Proteomes" id="UP000708208"/>
    </source>
</evidence>
<evidence type="ECO:0000313" key="2">
    <source>
        <dbReference type="EMBL" id="CAG7817997.1"/>
    </source>
</evidence>
<organism evidence="2 3">
    <name type="scientific">Allacma fusca</name>
    <dbReference type="NCBI Taxonomy" id="39272"/>
    <lineage>
        <taxon>Eukaryota</taxon>
        <taxon>Metazoa</taxon>
        <taxon>Ecdysozoa</taxon>
        <taxon>Arthropoda</taxon>
        <taxon>Hexapoda</taxon>
        <taxon>Collembola</taxon>
        <taxon>Symphypleona</taxon>
        <taxon>Sminthuridae</taxon>
        <taxon>Allacma</taxon>
    </lineage>
</organism>
<accession>A0A8J2KRE0</accession>
<evidence type="ECO:0000256" key="1">
    <source>
        <dbReference type="SAM" id="SignalP"/>
    </source>
</evidence>
<protein>
    <submittedName>
        <fullName evidence="2">Uncharacterized protein</fullName>
    </submittedName>
</protein>
<keyword evidence="3" id="KW-1185">Reference proteome</keyword>
<feature type="signal peptide" evidence="1">
    <location>
        <begin position="1"/>
        <end position="18"/>
    </location>
</feature>
<gene>
    <name evidence="2" type="ORF">AFUS01_LOCUS28532</name>
</gene>
<proteinExistence type="predicted"/>
<dbReference type="Proteomes" id="UP000708208">
    <property type="component" value="Unassembled WGS sequence"/>
</dbReference>
<keyword evidence="1" id="KW-0732">Signal</keyword>